<gene>
    <name evidence="6" type="ORF">METZ01_LOCUS177793</name>
</gene>
<dbReference type="SUPFAM" id="SSF161084">
    <property type="entry name" value="MAPEG domain-like"/>
    <property type="match status" value="1"/>
</dbReference>
<dbReference type="Gene3D" id="1.20.120.550">
    <property type="entry name" value="Membrane associated eicosanoid/glutathione metabolism-like domain"/>
    <property type="match status" value="1"/>
</dbReference>
<evidence type="ECO:0000256" key="4">
    <source>
        <dbReference type="ARBA" id="ARBA00023136"/>
    </source>
</evidence>
<dbReference type="Pfam" id="PF01124">
    <property type="entry name" value="MAPEG"/>
    <property type="match status" value="1"/>
</dbReference>
<keyword evidence="4 5" id="KW-0472">Membrane</keyword>
<comment type="subcellular location">
    <subcellularLocation>
        <location evidence="1">Membrane</location>
    </subcellularLocation>
</comment>
<dbReference type="InterPro" id="IPR001129">
    <property type="entry name" value="Membr-assoc_MAPEG"/>
</dbReference>
<dbReference type="GO" id="GO:0016020">
    <property type="term" value="C:membrane"/>
    <property type="evidence" value="ECO:0007669"/>
    <property type="project" value="UniProtKB-SubCell"/>
</dbReference>
<feature type="transmembrane region" description="Helical" evidence="5">
    <location>
        <begin position="6"/>
        <end position="26"/>
    </location>
</feature>
<proteinExistence type="predicted"/>
<reference evidence="6" key="1">
    <citation type="submission" date="2018-05" db="EMBL/GenBank/DDBJ databases">
        <authorList>
            <person name="Lanie J.A."/>
            <person name="Ng W.-L."/>
            <person name="Kazmierczak K.M."/>
            <person name="Andrzejewski T.M."/>
            <person name="Davidsen T.M."/>
            <person name="Wayne K.J."/>
            <person name="Tettelin H."/>
            <person name="Glass J.I."/>
            <person name="Rusch D."/>
            <person name="Podicherti R."/>
            <person name="Tsui H.-C.T."/>
            <person name="Winkler M.E."/>
        </authorList>
    </citation>
    <scope>NUCLEOTIDE SEQUENCE</scope>
</reference>
<sequence length="137" mass="16482">MDKILIIYPILAVVLMNFIVMFHMRYMISKAIKNRDVEYKYFKAYESSAPEYLLISRHHYKNFFEIPILFYLLCLVLYMIDDVSAIDLWIAWLFVVFKGIHSYIRITSNYVPYRAYSFFVCVFLLFGGWINLTIKIL</sequence>
<dbReference type="AlphaFoldDB" id="A0A382CGG4"/>
<feature type="transmembrane region" description="Helical" evidence="5">
    <location>
        <begin position="116"/>
        <end position="134"/>
    </location>
</feature>
<feature type="transmembrane region" description="Helical" evidence="5">
    <location>
        <begin position="86"/>
        <end position="104"/>
    </location>
</feature>
<evidence type="ECO:0000256" key="1">
    <source>
        <dbReference type="ARBA" id="ARBA00004370"/>
    </source>
</evidence>
<keyword evidence="2 5" id="KW-0812">Transmembrane</keyword>
<evidence type="ECO:0000256" key="3">
    <source>
        <dbReference type="ARBA" id="ARBA00022989"/>
    </source>
</evidence>
<name>A0A382CGG4_9ZZZZ</name>
<accession>A0A382CGG4</accession>
<evidence type="ECO:0000256" key="5">
    <source>
        <dbReference type="SAM" id="Phobius"/>
    </source>
</evidence>
<protein>
    <recommendedName>
        <fullName evidence="7">MAPEG family protein</fullName>
    </recommendedName>
</protein>
<keyword evidence="3 5" id="KW-1133">Transmembrane helix</keyword>
<evidence type="ECO:0008006" key="7">
    <source>
        <dbReference type="Google" id="ProtNLM"/>
    </source>
</evidence>
<dbReference type="InterPro" id="IPR023352">
    <property type="entry name" value="MAPEG-like_dom_sf"/>
</dbReference>
<organism evidence="6">
    <name type="scientific">marine metagenome</name>
    <dbReference type="NCBI Taxonomy" id="408172"/>
    <lineage>
        <taxon>unclassified sequences</taxon>
        <taxon>metagenomes</taxon>
        <taxon>ecological metagenomes</taxon>
    </lineage>
</organism>
<evidence type="ECO:0000256" key="2">
    <source>
        <dbReference type="ARBA" id="ARBA00022692"/>
    </source>
</evidence>
<feature type="transmembrane region" description="Helical" evidence="5">
    <location>
        <begin position="63"/>
        <end position="80"/>
    </location>
</feature>
<evidence type="ECO:0000313" key="6">
    <source>
        <dbReference type="EMBL" id="SVB24939.1"/>
    </source>
</evidence>
<dbReference type="EMBL" id="UINC01034307">
    <property type="protein sequence ID" value="SVB24939.1"/>
    <property type="molecule type" value="Genomic_DNA"/>
</dbReference>